<feature type="transmembrane region" description="Helical" evidence="6">
    <location>
        <begin position="259"/>
        <end position="278"/>
    </location>
</feature>
<dbReference type="Pfam" id="PF02133">
    <property type="entry name" value="Transp_cyt_pur"/>
    <property type="match status" value="1"/>
</dbReference>
<evidence type="ECO:0000256" key="2">
    <source>
        <dbReference type="ARBA" id="ARBA00008974"/>
    </source>
</evidence>
<proteinExistence type="inferred from homology"/>
<feature type="transmembrane region" description="Helical" evidence="6">
    <location>
        <begin position="20"/>
        <end position="39"/>
    </location>
</feature>
<dbReference type="OrthoDB" id="2018619at2759"/>
<keyword evidence="4 6" id="KW-1133">Transmembrane helix</keyword>
<reference evidence="7" key="1">
    <citation type="journal article" date="2020" name="Stud. Mycol.">
        <title>101 Dothideomycetes genomes: a test case for predicting lifestyles and emergence of pathogens.</title>
        <authorList>
            <person name="Haridas S."/>
            <person name="Albert R."/>
            <person name="Binder M."/>
            <person name="Bloem J."/>
            <person name="Labutti K."/>
            <person name="Salamov A."/>
            <person name="Andreopoulos B."/>
            <person name="Baker S."/>
            <person name="Barry K."/>
            <person name="Bills G."/>
            <person name="Bluhm B."/>
            <person name="Cannon C."/>
            <person name="Castanera R."/>
            <person name="Culley D."/>
            <person name="Daum C."/>
            <person name="Ezra D."/>
            <person name="Gonzalez J."/>
            <person name="Henrissat B."/>
            <person name="Kuo A."/>
            <person name="Liang C."/>
            <person name="Lipzen A."/>
            <person name="Lutzoni F."/>
            <person name="Magnuson J."/>
            <person name="Mondo S."/>
            <person name="Nolan M."/>
            <person name="Ohm R."/>
            <person name="Pangilinan J."/>
            <person name="Park H.-J."/>
            <person name="Ramirez L."/>
            <person name="Alfaro M."/>
            <person name="Sun H."/>
            <person name="Tritt A."/>
            <person name="Yoshinaga Y."/>
            <person name="Zwiers L.-H."/>
            <person name="Turgeon B."/>
            <person name="Goodwin S."/>
            <person name="Spatafora J."/>
            <person name="Crous P."/>
            <person name="Grigoriev I."/>
        </authorList>
    </citation>
    <scope>NUCLEOTIDE SEQUENCE</scope>
    <source>
        <strain evidence="7">CBS 116005</strain>
    </source>
</reference>
<feature type="transmembrane region" description="Helical" evidence="6">
    <location>
        <begin position="324"/>
        <end position="348"/>
    </location>
</feature>
<comment type="subcellular location">
    <subcellularLocation>
        <location evidence="1">Membrane</location>
        <topology evidence="1">Multi-pass membrane protein</topology>
    </subcellularLocation>
</comment>
<dbReference type="Gene3D" id="1.10.4160.10">
    <property type="entry name" value="Hydantoin permease"/>
    <property type="match status" value="1"/>
</dbReference>
<evidence type="ECO:0000313" key="8">
    <source>
        <dbReference type="Proteomes" id="UP000799436"/>
    </source>
</evidence>
<feature type="transmembrane region" description="Helical" evidence="6">
    <location>
        <begin position="127"/>
        <end position="147"/>
    </location>
</feature>
<feature type="transmembrane region" description="Helical" evidence="6">
    <location>
        <begin position="208"/>
        <end position="228"/>
    </location>
</feature>
<evidence type="ECO:0008006" key="9">
    <source>
        <dbReference type="Google" id="ProtNLM"/>
    </source>
</evidence>
<dbReference type="InterPro" id="IPR045225">
    <property type="entry name" value="Uracil/uridine/allantoin_perm"/>
</dbReference>
<dbReference type="PANTHER" id="PTHR30618">
    <property type="entry name" value="NCS1 FAMILY PURINE/PYRIMIDINE TRANSPORTER"/>
    <property type="match status" value="1"/>
</dbReference>
<protein>
    <recommendedName>
        <fullName evidence="9">Allantoin permease</fullName>
    </recommendedName>
</protein>
<dbReference type="PANTHER" id="PTHR30618:SF4">
    <property type="entry name" value="ALLANTOIN PERMEASE"/>
    <property type="match status" value="1"/>
</dbReference>
<comment type="similarity">
    <text evidence="2">Belongs to the purine-cytosine permease (2.A.39) family.</text>
</comment>
<evidence type="ECO:0000256" key="1">
    <source>
        <dbReference type="ARBA" id="ARBA00004141"/>
    </source>
</evidence>
<name>A0A6G1LJA4_9PEZI</name>
<accession>A0A6G1LJA4</accession>
<dbReference type="AlphaFoldDB" id="A0A6G1LJA4"/>
<feature type="transmembrane region" description="Helical" evidence="6">
    <location>
        <begin position="369"/>
        <end position="390"/>
    </location>
</feature>
<feature type="transmembrane region" description="Helical" evidence="6">
    <location>
        <begin position="59"/>
        <end position="81"/>
    </location>
</feature>
<evidence type="ECO:0000256" key="3">
    <source>
        <dbReference type="ARBA" id="ARBA00022692"/>
    </source>
</evidence>
<organism evidence="7 8">
    <name type="scientific">Teratosphaeria nubilosa</name>
    <dbReference type="NCBI Taxonomy" id="161662"/>
    <lineage>
        <taxon>Eukaryota</taxon>
        <taxon>Fungi</taxon>
        <taxon>Dikarya</taxon>
        <taxon>Ascomycota</taxon>
        <taxon>Pezizomycotina</taxon>
        <taxon>Dothideomycetes</taxon>
        <taxon>Dothideomycetidae</taxon>
        <taxon>Mycosphaerellales</taxon>
        <taxon>Teratosphaeriaceae</taxon>
        <taxon>Teratosphaeria</taxon>
    </lineage>
</organism>
<gene>
    <name evidence="7" type="ORF">EJ03DRAFT_341272</name>
</gene>
<dbReference type="GO" id="GO:0015205">
    <property type="term" value="F:nucleobase transmembrane transporter activity"/>
    <property type="evidence" value="ECO:0007669"/>
    <property type="project" value="TreeGrafter"/>
</dbReference>
<evidence type="ECO:0000256" key="6">
    <source>
        <dbReference type="SAM" id="Phobius"/>
    </source>
</evidence>
<dbReference type="InterPro" id="IPR001248">
    <property type="entry name" value="Pur-cyt_permease"/>
</dbReference>
<dbReference type="EMBL" id="ML995812">
    <property type="protein sequence ID" value="KAF2773043.1"/>
    <property type="molecule type" value="Genomic_DNA"/>
</dbReference>
<evidence type="ECO:0000313" key="7">
    <source>
        <dbReference type="EMBL" id="KAF2773043.1"/>
    </source>
</evidence>
<dbReference type="GO" id="GO:0005886">
    <property type="term" value="C:plasma membrane"/>
    <property type="evidence" value="ECO:0007669"/>
    <property type="project" value="TreeGrafter"/>
</dbReference>
<evidence type="ECO:0000256" key="5">
    <source>
        <dbReference type="ARBA" id="ARBA00023136"/>
    </source>
</evidence>
<feature type="transmembrane region" description="Helical" evidence="6">
    <location>
        <begin position="410"/>
        <end position="427"/>
    </location>
</feature>
<feature type="transmembrane region" description="Helical" evidence="6">
    <location>
        <begin position="168"/>
        <end position="188"/>
    </location>
</feature>
<evidence type="ECO:0000256" key="4">
    <source>
        <dbReference type="ARBA" id="ARBA00022989"/>
    </source>
</evidence>
<keyword evidence="5 6" id="KW-0472">Membrane</keyword>
<keyword evidence="8" id="KW-1185">Reference proteome</keyword>
<sequence length="473" mass="51800">MNLSCYETGSSLMASGLTYWQAIIAIITGNGLAAFFAVLNSVSGADSHLGYPIVCRSVWGMWGSYFPILNRILLSLVWYGVQAVLGGDMIYVCLRSIWLDIDERIPNTLPAGIGITSANFVGYFVPYFHVASCVVAITLFVLLGWAVGTSEGWGEVITAKTSISRSELGWTMSAGIMSFIGSIAARILNQNDFTRWAKRPRDVTYSQAFSYTFSGNITAIVGVLVTAATQKQYGHGTALWNPTDLFIAIQDQHGSRDRAAAFFLGTMFIVSQLSINVVGNVMAGGLDVAAVLPKYVNLRRGAYIIAVLSVLPNPWQQLASGSTFLTVLSAYSVFLGPMVGLLCVHYYIIQKRQFHYPDIYEGSHKSIYWYTWGVNWRTVVAWIVGVVPSMPGFVNRANPALKVGLSATRIYDISFVLGFVLFHYPSITPLERELETRDLDKWDENARSTAVPGGIEAQGKQAARIAVQADVQA</sequence>
<keyword evidence="3 6" id="KW-0812">Transmembrane</keyword>
<dbReference type="Proteomes" id="UP000799436">
    <property type="component" value="Unassembled WGS sequence"/>
</dbReference>